<dbReference type="AlphaFoldDB" id="A0A4R5KT69"/>
<dbReference type="SUPFAM" id="SSF50129">
    <property type="entry name" value="GroES-like"/>
    <property type="match status" value="1"/>
</dbReference>
<dbReference type="SMART" id="SM00829">
    <property type="entry name" value="PKS_ER"/>
    <property type="match status" value="1"/>
</dbReference>
<dbReference type="Gene3D" id="3.40.50.720">
    <property type="entry name" value="NAD(P)-binding Rossmann-like Domain"/>
    <property type="match status" value="1"/>
</dbReference>
<dbReference type="InterPro" id="IPR013149">
    <property type="entry name" value="ADH-like_C"/>
</dbReference>
<dbReference type="Gene3D" id="3.90.180.10">
    <property type="entry name" value="Medium-chain alcohol dehydrogenases, catalytic domain"/>
    <property type="match status" value="1"/>
</dbReference>
<keyword evidence="1" id="KW-0479">Metal-binding</keyword>
<dbReference type="EMBL" id="SMRT01000003">
    <property type="protein sequence ID" value="TDF98846.1"/>
    <property type="molecule type" value="Genomic_DNA"/>
</dbReference>
<keyword evidence="3" id="KW-0560">Oxidoreductase</keyword>
<dbReference type="InterPro" id="IPR036291">
    <property type="entry name" value="NAD(P)-bd_dom_sf"/>
</dbReference>
<reference evidence="5 6" key="1">
    <citation type="submission" date="2019-03" db="EMBL/GenBank/DDBJ databases">
        <title>This is whole genome sequence of Paenibacillus sp MS74 strain.</title>
        <authorList>
            <person name="Trinh H.N."/>
        </authorList>
    </citation>
    <scope>NUCLEOTIDE SEQUENCE [LARGE SCALE GENOMIC DNA]</scope>
    <source>
        <strain evidence="5 6">MS74</strain>
    </source>
</reference>
<dbReference type="Pfam" id="PF00107">
    <property type="entry name" value="ADH_zinc_N"/>
    <property type="match status" value="1"/>
</dbReference>
<dbReference type="InterPro" id="IPR020843">
    <property type="entry name" value="ER"/>
</dbReference>
<dbReference type="GO" id="GO:0016491">
    <property type="term" value="F:oxidoreductase activity"/>
    <property type="evidence" value="ECO:0007669"/>
    <property type="project" value="UniProtKB-KW"/>
</dbReference>
<gene>
    <name evidence="5" type="ORF">E1757_10030</name>
</gene>
<dbReference type="InterPro" id="IPR050129">
    <property type="entry name" value="Zn_alcohol_dh"/>
</dbReference>
<dbReference type="SUPFAM" id="SSF51735">
    <property type="entry name" value="NAD(P)-binding Rossmann-fold domains"/>
    <property type="match status" value="1"/>
</dbReference>
<sequence length="339" mass="36975">MLQAKFTGNETFVLEDAAIPEPGDNQVLLKVELCGICGSDMHTYHGKHPFVFPPLVMGHEFSGVIVKLGKATGSKYQVGQRVAVEPSIVCGTCYNCRKGRYNICDELSVVGCLTDGAYTEYIAVSAEKIIVLNDKLSFEDGAMLEPLSVGVHALDQGRVKQGDKILVIGAGTIGLLLAQAAKAAGAEVAIADVIPFRLELAKELGIPCTVNSKTEALKERLKQFAPDGVDVIFECVGSSHTIRQAIEIARKGIRIVILGVVDNEVLLPVSLIQDRELELVGDLMFIRKDFEKSQELIVSGQVNVKRLQTKTFPLRQVKEAFEFIIHNKESALKVFLDPK</sequence>
<dbReference type="GO" id="GO:0046872">
    <property type="term" value="F:metal ion binding"/>
    <property type="evidence" value="ECO:0007669"/>
    <property type="project" value="UniProtKB-KW"/>
</dbReference>
<protein>
    <submittedName>
        <fullName evidence="5">Alcohol dehydrogenase</fullName>
    </submittedName>
</protein>
<dbReference type="Proteomes" id="UP000295636">
    <property type="component" value="Unassembled WGS sequence"/>
</dbReference>
<accession>A0A4R5KT69</accession>
<evidence type="ECO:0000256" key="3">
    <source>
        <dbReference type="ARBA" id="ARBA00023002"/>
    </source>
</evidence>
<dbReference type="PANTHER" id="PTHR43401">
    <property type="entry name" value="L-THREONINE 3-DEHYDROGENASE"/>
    <property type="match status" value="1"/>
</dbReference>
<evidence type="ECO:0000259" key="4">
    <source>
        <dbReference type="SMART" id="SM00829"/>
    </source>
</evidence>
<proteinExistence type="predicted"/>
<evidence type="ECO:0000256" key="1">
    <source>
        <dbReference type="ARBA" id="ARBA00022723"/>
    </source>
</evidence>
<comment type="caution">
    <text evidence="5">The sequence shown here is derived from an EMBL/GenBank/DDBJ whole genome shotgun (WGS) entry which is preliminary data.</text>
</comment>
<dbReference type="InterPro" id="IPR011032">
    <property type="entry name" value="GroES-like_sf"/>
</dbReference>
<feature type="domain" description="Enoyl reductase (ER)" evidence="4">
    <location>
        <begin position="8"/>
        <end position="332"/>
    </location>
</feature>
<dbReference type="Pfam" id="PF08240">
    <property type="entry name" value="ADH_N"/>
    <property type="match status" value="1"/>
</dbReference>
<keyword evidence="2" id="KW-0862">Zinc</keyword>
<evidence type="ECO:0000256" key="2">
    <source>
        <dbReference type="ARBA" id="ARBA00022833"/>
    </source>
</evidence>
<evidence type="ECO:0000313" key="6">
    <source>
        <dbReference type="Proteomes" id="UP000295636"/>
    </source>
</evidence>
<evidence type="ECO:0000313" key="5">
    <source>
        <dbReference type="EMBL" id="TDF98846.1"/>
    </source>
</evidence>
<keyword evidence="6" id="KW-1185">Reference proteome</keyword>
<dbReference type="InterPro" id="IPR013154">
    <property type="entry name" value="ADH-like_N"/>
</dbReference>
<dbReference type="OrthoDB" id="9777057at2"/>
<dbReference type="PANTHER" id="PTHR43401:SF2">
    <property type="entry name" value="L-THREONINE 3-DEHYDROGENASE"/>
    <property type="match status" value="1"/>
</dbReference>
<dbReference type="RefSeq" id="WP_133227304.1">
    <property type="nucleotide sequence ID" value="NZ_SMRT01000003.1"/>
</dbReference>
<name>A0A4R5KT69_9BACL</name>
<organism evidence="5 6">
    <name type="scientific">Paenibacillus piri</name>
    <dbReference type="NCBI Taxonomy" id="2547395"/>
    <lineage>
        <taxon>Bacteria</taxon>
        <taxon>Bacillati</taxon>
        <taxon>Bacillota</taxon>
        <taxon>Bacilli</taxon>
        <taxon>Bacillales</taxon>
        <taxon>Paenibacillaceae</taxon>
        <taxon>Paenibacillus</taxon>
    </lineage>
</organism>